<feature type="region of interest" description="Disordered" evidence="1">
    <location>
        <begin position="35"/>
        <end position="62"/>
    </location>
</feature>
<dbReference type="EMBL" id="CACVBM020000088">
    <property type="protein sequence ID" value="CAA7014050.1"/>
    <property type="molecule type" value="Genomic_DNA"/>
</dbReference>
<dbReference type="AlphaFoldDB" id="A0A6D2HKA9"/>
<accession>A0A6D2HKA9</accession>
<proteinExistence type="predicted"/>
<evidence type="ECO:0000313" key="3">
    <source>
        <dbReference type="Proteomes" id="UP000467841"/>
    </source>
</evidence>
<evidence type="ECO:0000313" key="2">
    <source>
        <dbReference type="EMBL" id="CAA7014050.1"/>
    </source>
</evidence>
<reference evidence="2" key="1">
    <citation type="submission" date="2020-01" db="EMBL/GenBank/DDBJ databases">
        <authorList>
            <person name="Mishra B."/>
        </authorList>
    </citation>
    <scope>NUCLEOTIDE SEQUENCE [LARGE SCALE GENOMIC DNA]</scope>
</reference>
<dbReference type="Proteomes" id="UP000467841">
    <property type="component" value="Unassembled WGS sequence"/>
</dbReference>
<organism evidence="2 3">
    <name type="scientific">Microthlaspi erraticum</name>
    <dbReference type="NCBI Taxonomy" id="1685480"/>
    <lineage>
        <taxon>Eukaryota</taxon>
        <taxon>Viridiplantae</taxon>
        <taxon>Streptophyta</taxon>
        <taxon>Embryophyta</taxon>
        <taxon>Tracheophyta</taxon>
        <taxon>Spermatophyta</taxon>
        <taxon>Magnoliopsida</taxon>
        <taxon>eudicotyledons</taxon>
        <taxon>Gunneridae</taxon>
        <taxon>Pentapetalae</taxon>
        <taxon>rosids</taxon>
        <taxon>malvids</taxon>
        <taxon>Brassicales</taxon>
        <taxon>Brassicaceae</taxon>
        <taxon>Coluteocarpeae</taxon>
        <taxon>Microthlaspi</taxon>
    </lineage>
</organism>
<gene>
    <name evidence="2" type="ORF">MERR_LOCUS1284</name>
</gene>
<evidence type="ECO:0000256" key="1">
    <source>
        <dbReference type="SAM" id="MobiDB-lite"/>
    </source>
</evidence>
<protein>
    <submittedName>
        <fullName evidence="2">Uncharacterized protein</fullName>
    </submittedName>
</protein>
<keyword evidence="3" id="KW-1185">Reference proteome</keyword>
<comment type="caution">
    <text evidence="2">The sequence shown here is derived from an EMBL/GenBank/DDBJ whole genome shotgun (WGS) entry which is preliminary data.</text>
</comment>
<name>A0A6D2HKA9_9BRAS</name>
<sequence>MKRKMRVWRRKFTLPDPSYSPEFLEKLETIDLAAASAVGQENRERPSPPLGPGKQGMTNEHSSALNMRIIGNRYIWFESSCRKGNEEKEWACVVEALEQTLFALSSPVAVTPSPFAMMARCSHGVGIKEVH</sequence>